<comment type="caution">
    <text evidence="10">The sequence shown here is derived from an EMBL/GenBank/DDBJ whole genome shotgun (WGS) entry which is preliminary data.</text>
</comment>
<feature type="transmembrane region" description="Helical" evidence="8">
    <location>
        <begin position="71"/>
        <end position="90"/>
    </location>
</feature>
<proteinExistence type="inferred from homology"/>
<dbReference type="NCBIfam" id="TIGR00710">
    <property type="entry name" value="efflux_Bcr_CflA"/>
    <property type="match status" value="1"/>
</dbReference>
<feature type="transmembrane region" description="Helical" evidence="8">
    <location>
        <begin position="132"/>
        <end position="152"/>
    </location>
</feature>
<evidence type="ECO:0000256" key="2">
    <source>
        <dbReference type="ARBA" id="ARBA00006236"/>
    </source>
</evidence>
<dbReference type="EMBL" id="BAABBW010000003">
    <property type="protein sequence ID" value="GAA4174502.1"/>
    <property type="molecule type" value="Genomic_DNA"/>
</dbReference>
<dbReference type="InterPro" id="IPR036259">
    <property type="entry name" value="MFS_trans_sf"/>
</dbReference>
<evidence type="ECO:0000256" key="3">
    <source>
        <dbReference type="ARBA" id="ARBA00022448"/>
    </source>
</evidence>
<evidence type="ECO:0000313" key="10">
    <source>
        <dbReference type="EMBL" id="GAA4174502.1"/>
    </source>
</evidence>
<comment type="similarity">
    <text evidence="2">Belongs to the major facilitator superfamily. Bcr/CmlA family.</text>
</comment>
<sequence length="426" mass="44776">MTSTAPLDLTLAASDETLARRRHPGDALSSRQRLSYVLILGALTALGPFTMDTYLPSLPTLQADLDTTTSLTQLTLTATTVGFGIGQLLVGPWSDRVGRRLPLILATSLHIIACLGAALAPNIEVLSVFRFLQGFGAAAGGVVAQAMVRDLFGGRPLVRMLSNLALVNGLAPVIAPVLGSQLLLIMPWRGIFWVLAAYGAFVVGCVALWIVETRPPSARHGSAHATVGARYKAVLTDRIYIGIVLVGSMNFAGLFAYLSASTFLFQDLYDFSPQQYGLLFAVNSVGIIIGVQTAGRLSHRVGPQWILASSTAVMLAAAIAIVITSAAGLGVWGVMVPLWFFICACGFGFPTVGVLTMNSHPHEAGTAASLLGAFQFVLAGVVAPIVGLFHLTSGLPMGAIMVVTSTLSVLGLWFVVRPKTVPDIGH</sequence>
<dbReference type="InterPro" id="IPR011701">
    <property type="entry name" value="MFS"/>
</dbReference>
<dbReference type="SUPFAM" id="SSF103473">
    <property type="entry name" value="MFS general substrate transporter"/>
    <property type="match status" value="1"/>
</dbReference>
<dbReference type="PANTHER" id="PTHR23502:SF132">
    <property type="entry name" value="POLYAMINE TRANSPORTER 2-RELATED"/>
    <property type="match status" value="1"/>
</dbReference>
<reference evidence="11" key="1">
    <citation type="journal article" date="2019" name="Int. J. Syst. Evol. Microbiol.">
        <title>The Global Catalogue of Microorganisms (GCM) 10K type strain sequencing project: providing services to taxonomists for standard genome sequencing and annotation.</title>
        <authorList>
            <consortium name="The Broad Institute Genomics Platform"/>
            <consortium name="The Broad Institute Genome Sequencing Center for Infectious Disease"/>
            <person name="Wu L."/>
            <person name="Ma J."/>
        </authorList>
    </citation>
    <scope>NUCLEOTIDE SEQUENCE [LARGE SCALE GENOMIC DNA]</scope>
    <source>
        <strain evidence="11">JCM 17591</strain>
    </source>
</reference>
<evidence type="ECO:0000256" key="8">
    <source>
        <dbReference type="SAM" id="Phobius"/>
    </source>
</evidence>
<feature type="transmembrane region" description="Helical" evidence="8">
    <location>
        <begin position="191"/>
        <end position="211"/>
    </location>
</feature>
<feature type="transmembrane region" description="Helical" evidence="8">
    <location>
        <begin position="276"/>
        <end position="294"/>
    </location>
</feature>
<accession>A0ABP8A034</accession>
<dbReference type="Gene3D" id="1.20.1720.10">
    <property type="entry name" value="Multidrug resistance protein D"/>
    <property type="match status" value="1"/>
</dbReference>
<feature type="transmembrane region" description="Helical" evidence="8">
    <location>
        <begin position="306"/>
        <end position="332"/>
    </location>
</feature>
<feature type="transmembrane region" description="Helical" evidence="8">
    <location>
        <begin position="164"/>
        <end position="185"/>
    </location>
</feature>
<organism evidence="10 11">
    <name type="scientific">Gryllotalpicola koreensis</name>
    <dbReference type="NCBI Taxonomy" id="993086"/>
    <lineage>
        <taxon>Bacteria</taxon>
        <taxon>Bacillati</taxon>
        <taxon>Actinomycetota</taxon>
        <taxon>Actinomycetes</taxon>
        <taxon>Micrococcales</taxon>
        <taxon>Microbacteriaceae</taxon>
        <taxon>Gryllotalpicola</taxon>
    </lineage>
</organism>
<keyword evidence="7 8" id="KW-0472">Membrane</keyword>
<dbReference type="PANTHER" id="PTHR23502">
    <property type="entry name" value="MAJOR FACILITATOR SUPERFAMILY"/>
    <property type="match status" value="1"/>
</dbReference>
<evidence type="ECO:0000313" key="11">
    <source>
        <dbReference type="Proteomes" id="UP001501079"/>
    </source>
</evidence>
<dbReference type="CDD" id="cd17320">
    <property type="entry name" value="MFS_MdfA_MDR_like"/>
    <property type="match status" value="1"/>
</dbReference>
<name>A0ABP8A034_9MICO</name>
<feature type="transmembrane region" description="Helical" evidence="8">
    <location>
        <begin position="239"/>
        <end position="264"/>
    </location>
</feature>
<evidence type="ECO:0000256" key="4">
    <source>
        <dbReference type="ARBA" id="ARBA00022475"/>
    </source>
</evidence>
<feature type="transmembrane region" description="Helical" evidence="8">
    <location>
        <begin position="397"/>
        <end position="416"/>
    </location>
</feature>
<dbReference type="PROSITE" id="PS50850">
    <property type="entry name" value="MFS"/>
    <property type="match status" value="1"/>
</dbReference>
<feature type="domain" description="Major facilitator superfamily (MFS) profile" evidence="9">
    <location>
        <begin position="33"/>
        <end position="420"/>
    </location>
</feature>
<dbReference type="InterPro" id="IPR004812">
    <property type="entry name" value="Efflux_drug-R_Bcr/CmlA"/>
</dbReference>
<dbReference type="InterPro" id="IPR005829">
    <property type="entry name" value="Sugar_transporter_CS"/>
</dbReference>
<evidence type="ECO:0000259" key="9">
    <source>
        <dbReference type="PROSITE" id="PS50850"/>
    </source>
</evidence>
<evidence type="ECO:0000256" key="6">
    <source>
        <dbReference type="ARBA" id="ARBA00022989"/>
    </source>
</evidence>
<dbReference type="InterPro" id="IPR020846">
    <property type="entry name" value="MFS_dom"/>
</dbReference>
<dbReference type="Pfam" id="PF07690">
    <property type="entry name" value="MFS_1"/>
    <property type="match status" value="1"/>
</dbReference>
<dbReference type="PROSITE" id="PS00216">
    <property type="entry name" value="SUGAR_TRANSPORT_1"/>
    <property type="match status" value="1"/>
</dbReference>
<dbReference type="Proteomes" id="UP001501079">
    <property type="component" value="Unassembled WGS sequence"/>
</dbReference>
<keyword evidence="6 8" id="KW-1133">Transmembrane helix</keyword>
<comment type="subcellular location">
    <subcellularLocation>
        <location evidence="1">Cell membrane</location>
        <topology evidence="1">Multi-pass membrane protein</topology>
    </subcellularLocation>
</comment>
<gene>
    <name evidence="10" type="ORF">GCM10022287_18480</name>
</gene>
<keyword evidence="11" id="KW-1185">Reference proteome</keyword>
<feature type="transmembrane region" description="Helical" evidence="8">
    <location>
        <begin position="34"/>
        <end position="51"/>
    </location>
</feature>
<feature type="transmembrane region" description="Helical" evidence="8">
    <location>
        <begin position="370"/>
        <end position="391"/>
    </location>
</feature>
<evidence type="ECO:0000256" key="1">
    <source>
        <dbReference type="ARBA" id="ARBA00004651"/>
    </source>
</evidence>
<keyword evidence="3" id="KW-0813">Transport</keyword>
<feature type="transmembrane region" description="Helical" evidence="8">
    <location>
        <begin position="338"/>
        <end position="358"/>
    </location>
</feature>
<evidence type="ECO:0000256" key="7">
    <source>
        <dbReference type="ARBA" id="ARBA00023136"/>
    </source>
</evidence>
<keyword evidence="4" id="KW-1003">Cell membrane</keyword>
<feature type="transmembrane region" description="Helical" evidence="8">
    <location>
        <begin position="102"/>
        <end position="120"/>
    </location>
</feature>
<evidence type="ECO:0000256" key="5">
    <source>
        <dbReference type="ARBA" id="ARBA00022692"/>
    </source>
</evidence>
<keyword evidence="5 8" id="KW-0812">Transmembrane</keyword>
<protein>
    <submittedName>
        <fullName evidence="10">Multidrug effflux MFS transporter</fullName>
    </submittedName>
</protein>